<dbReference type="Pfam" id="PF04241">
    <property type="entry name" value="DUF423"/>
    <property type="match status" value="1"/>
</dbReference>
<dbReference type="RefSeq" id="WP_012227468.1">
    <property type="nucleotide sequence ID" value="NC_010125.1"/>
</dbReference>
<keyword evidence="1" id="KW-0472">Membrane</keyword>
<evidence type="ECO:0000313" key="2">
    <source>
        <dbReference type="EMBL" id="CAP57054.1"/>
    </source>
</evidence>
<evidence type="ECO:0000256" key="1">
    <source>
        <dbReference type="SAM" id="Phobius"/>
    </source>
</evidence>
<keyword evidence="1" id="KW-1133">Transmembrane helix</keyword>
<reference evidence="2 3" key="1">
    <citation type="journal article" date="2009" name="BMC Genomics">
        <title>Complete genome sequence of the sugarcane nitrogen-fixing endophyte Gluconacetobacter diazotrophicus Pal5.</title>
        <authorList>
            <person name="Bertalan M."/>
            <person name="Albano R."/>
            <person name="Padua V."/>
            <person name="Rouws L."/>
            <person name="Rojas C."/>
            <person name="Hemerly A."/>
            <person name="Teixeira K."/>
            <person name="Schwab S."/>
            <person name="Araujo J."/>
            <person name="Oliveira A."/>
            <person name="Franca L."/>
            <person name="Magalhaes V."/>
            <person name="Alqueres S."/>
            <person name="Cardoso A."/>
            <person name="Almeida W."/>
            <person name="Loureiro M.M."/>
            <person name="Nogueira E."/>
            <person name="Cidade D."/>
            <person name="Oliveira D."/>
            <person name="Simao T."/>
            <person name="Macedo J."/>
            <person name="Valadao A."/>
            <person name="Dreschsel M."/>
            <person name="Freitas F."/>
            <person name="Vidal M."/>
            <person name="Guedes H."/>
            <person name="Rodrigues E."/>
            <person name="Meneses C."/>
            <person name="Brioso P."/>
            <person name="Pozzer L."/>
            <person name="Figueiredo D."/>
            <person name="Montano H."/>
            <person name="Junior J."/>
            <person name="Filho G."/>
            <person name="Flores V."/>
            <person name="Ferreira B."/>
            <person name="Branco A."/>
            <person name="Gonzalez P."/>
            <person name="Guillobel H."/>
            <person name="Lemos M."/>
            <person name="Seibel L."/>
            <person name="Macedo J."/>
            <person name="Alves-Ferreira M."/>
            <person name="Sachetto-Martins G."/>
            <person name="Coelho A."/>
            <person name="Santos E."/>
            <person name="Amaral G."/>
            <person name="Neves A."/>
            <person name="Pacheco A.B."/>
            <person name="Carvalho D."/>
            <person name="Lery L."/>
            <person name="Bisch P."/>
            <person name="Rossle S.C."/>
            <person name="Urmenyi T."/>
            <person name="Kruger W.V."/>
            <person name="Martins O."/>
            <person name="Baldani J.I."/>
            <person name="Ferreira P.C."/>
        </authorList>
    </citation>
    <scope>NUCLEOTIDE SEQUENCE [LARGE SCALE GENOMIC DNA]</scope>
    <source>
        <strain evidence="3">ATCC 49037 / DSM 5601 / CCUG 37298 / CIP 103539 / LMG 7603 / PAl5</strain>
    </source>
</reference>
<feature type="transmembrane region" description="Helical" evidence="1">
    <location>
        <begin position="64"/>
        <end position="80"/>
    </location>
</feature>
<proteinExistence type="predicted"/>
<dbReference type="Proteomes" id="UP000001176">
    <property type="component" value="Chromosome"/>
</dbReference>
<feature type="transmembrane region" description="Helical" evidence="1">
    <location>
        <begin position="116"/>
        <end position="135"/>
    </location>
</feature>
<feature type="transmembrane region" description="Helical" evidence="1">
    <location>
        <begin position="23"/>
        <end position="44"/>
    </location>
</feature>
<name>A9HSB5_GLUDA</name>
<feature type="transmembrane region" description="Helical" evidence="1">
    <location>
        <begin position="87"/>
        <end position="110"/>
    </location>
</feature>
<evidence type="ECO:0000313" key="3">
    <source>
        <dbReference type="Proteomes" id="UP000001176"/>
    </source>
</evidence>
<evidence type="ECO:0008006" key="4">
    <source>
        <dbReference type="Google" id="ProtNLM"/>
    </source>
</evidence>
<protein>
    <recommendedName>
        <fullName evidence="4">DUF423 domain-containing protein</fullName>
    </recommendedName>
</protein>
<dbReference type="KEGG" id="gdi:GDI3111"/>
<dbReference type="EMBL" id="AM889285">
    <property type="protein sequence ID" value="CAP57054.1"/>
    <property type="molecule type" value="Genomic_DNA"/>
</dbReference>
<keyword evidence="1" id="KW-0812">Transmembrane</keyword>
<dbReference type="InterPro" id="IPR006696">
    <property type="entry name" value="DUF423"/>
</dbReference>
<dbReference type="AlphaFoldDB" id="A9HSB5"/>
<gene>
    <name evidence="2" type="ordered locus">GDI3111</name>
</gene>
<accession>A9HSB5</accession>
<sequence>MTVLPVSSSVPPAAPSPADGRPFLAAGGLIGMLSVIGGALAAHLPDAMFAPAGRSLAHQAVEMGIWHAPVLLAVGILLAVRGRRILLLLAGAGFVLGTVLFCGAVAWTGVTGLHPGPVAPTGGSLLILAWLLLAVDGMRR</sequence>
<organism evidence="2 3">
    <name type="scientific">Gluconacetobacter diazotrophicus (strain ATCC 49037 / DSM 5601 / CCUG 37298 / CIP 103539 / LMG 7603 / PAl5)</name>
    <dbReference type="NCBI Taxonomy" id="272568"/>
    <lineage>
        <taxon>Bacteria</taxon>
        <taxon>Pseudomonadati</taxon>
        <taxon>Pseudomonadota</taxon>
        <taxon>Alphaproteobacteria</taxon>
        <taxon>Acetobacterales</taxon>
        <taxon>Acetobacteraceae</taxon>
        <taxon>Gluconacetobacter</taxon>
    </lineage>
</organism>
<keyword evidence="3" id="KW-1185">Reference proteome</keyword>